<accession>A0A3P7ISI0</accession>
<evidence type="ECO:0000313" key="2">
    <source>
        <dbReference type="EMBL" id="VDM73026.1"/>
    </source>
</evidence>
<sequence length="183" mass="21143">MSSKMEPLRSSTVMGNMDHDGDYIRKDENVGYDVVHNRSPYSNRIFNKEPVYGQSCEQSYSSENLLKRRPCSSTSVSTRFGEVPRENERYAGIYGDSHYRPGNDSHHDDVAAYGGTSGYPPSPHNDDCYRNPPRHSSAAHDGKNYYDQRKEQYSQGDDIHGINRARNNVEQEYQLQERFPFRY</sequence>
<keyword evidence="3" id="KW-1185">Reference proteome</keyword>
<organism evidence="2 3">
    <name type="scientific">Strongylus vulgaris</name>
    <name type="common">Blood worm</name>
    <dbReference type="NCBI Taxonomy" id="40348"/>
    <lineage>
        <taxon>Eukaryota</taxon>
        <taxon>Metazoa</taxon>
        <taxon>Ecdysozoa</taxon>
        <taxon>Nematoda</taxon>
        <taxon>Chromadorea</taxon>
        <taxon>Rhabditida</taxon>
        <taxon>Rhabditina</taxon>
        <taxon>Rhabditomorpha</taxon>
        <taxon>Strongyloidea</taxon>
        <taxon>Strongylidae</taxon>
        <taxon>Strongylus</taxon>
    </lineage>
</organism>
<proteinExistence type="predicted"/>
<dbReference type="EMBL" id="UYYB01028435">
    <property type="protein sequence ID" value="VDM73026.1"/>
    <property type="molecule type" value="Genomic_DNA"/>
</dbReference>
<evidence type="ECO:0000256" key="1">
    <source>
        <dbReference type="SAM" id="MobiDB-lite"/>
    </source>
</evidence>
<feature type="compositionally biased region" description="Polar residues" evidence="1">
    <location>
        <begin position="1"/>
        <end position="14"/>
    </location>
</feature>
<feature type="region of interest" description="Disordered" evidence="1">
    <location>
        <begin position="98"/>
        <end position="145"/>
    </location>
</feature>
<reference evidence="2 3" key="1">
    <citation type="submission" date="2018-11" db="EMBL/GenBank/DDBJ databases">
        <authorList>
            <consortium name="Pathogen Informatics"/>
        </authorList>
    </citation>
    <scope>NUCLEOTIDE SEQUENCE [LARGE SCALE GENOMIC DNA]</scope>
</reference>
<dbReference type="AlphaFoldDB" id="A0A3P7ISI0"/>
<name>A0A3P7ISI0_STRVU</name>
<dbReference type="Proteomes" id="UP000270094">
    <property type="component" value="Unassembled WGS sequence"/>
</dbReference>
<gene>
    <name evidence="2" type="ORF">SVUK_LOCUS8024</name>
</gene>
<evidence type="ECO:0000313" key="3">
    <source>
        <dbReference type="Proteomes" id="UP000270094"/>
    </source>
</evidence>
<feature type="compositionally biased region" description="Basic and acidic residues" evidence="1">
    <location>
        <begin position="98"/>
        <end position="110"/>
    </location>
</feature>
<feature type="region of interest" description="Disordered" evidence="1">
    <location>
        <begin position="1"/>
        <end position="23"/>
    </location>
</feature>
<protein>
    <submittedName>
        <fullName evidence="2">Uncharacterized protein</fullName>
    </submittedName>
</protein>